<protein>
    <recommendedName>
        <fullName evidence="3">Dynamin family protein</fullName>
    </recommendedName>
</protein>
<dbReference type="AlphaFoldDB" id="Q82NA4"/>
<dbReference type="HOGENOM" id="CLU_017620_0_0_11"/>
<dbReference type="EMBL" id="BA000030">
    <property type="protein sequence ID" value="BAC69109.1"/>
    <property type="molecule type" value="Genomic_DNA"/>
</dbReference>
<reference evidence="1 2" key="2">
    <citation type="journal article" date="2003" name="Nat. Biotechnol.">
        <title>Complete genome sequence and comparative analysis of the industrial microorganism Streptomyces avermitilis.</title>
        <authorList>
            <person name="Ikeda H."/>
            <person name="Ishikawa J."/>
            <person name="Hanamoto A."/>
            <person name="Shinose M."/>
            <person name="Kikuchi H."/>
            <person name="Shiba T."/>
            <person name="Sakaki Y."/>
            <person name="Hattori M."/>
            <person name="Omura S."/>
        </authorList>
    </citation>
    <scope>NUCLEOTIDE SEQUENCE [LARGE SCALE GENOMIC DNA]</scope>
    <source>
        <strain evidence="2">ATCC 31267 / DSM 46492 / JCM 5070 / NBRC 14893 / NCIMB 12804 / NRRL 8165 / MA-4680</strain>
    </source>
</reference>
<reference evidence="1 2" key="3">
    <citation type="journal article" date="2014" name="J. Ind. Microbiol. Biotechnol.">
        <title>Genome mining of the Streptomyces avermitilis genome and development of genome-minimized hosts for heterologous expression of biosynthetic gene clusters.</title>
        <authorList>
            <person name="Ikeda H."/>
            <person name="Shin-ya K."/>
            <person name="Omura S."/>
        </authorList>
    </citation>
    <scope>NUCLEOTIDE SEQUENCE [LARGE SCALE GENOMIC DNA]</scope>
    <source>
        <strain evidence="2">ATCC 31267 / DSM 46492 / JCM 5070 / NBRC 14893 / NCIMB 12804 / NRRL 8165 / MA-4680</strain>
    </source>
</reference>
<organism evidence="1 2">
    <name type="scientific">Streptomyces avermitilis (strain ATCC 31267 / DSM 46492 / JCM 5070 / NBRC 14893 / NCIMB 12804 / NRRL 8165 / MA-4680)</name>
    <dbReference type="NCBI Taxonomy" id="227882"/>
    <lineage>
        <taxon>Bacteria</taxon>
        <taxon>Bacillati</taxon>
        <taxon>Actinomycetota</taxon>
        <taxon>Actinomycetes</taxon>
        <taxon>Kitasatosporales</taxon>
        <taxon>Streptomycetaceae</taxon>
        <taxon>Streptomyces</taxon>
    </lineage>
</organism>
<dbReference type="SUPFAM" id="SSF52540">
    <property type="entry name" value="P-loop containing nucleoside triphosphate hydrolases"/>
    <property type="match status" value="1"/>
</dbReference>
<dbReference type="InterPro" id="IPR027417">
    <property type="entry name" value="P-loop_NTPase"/>
</dbReference>
<dbReference type="Proteomes" id="UP000000428">
    <property type="component" value="Chromosome"/>
</dbReference>
<evidence type="ECO:0000313" key="2">
    <source>
        <dbReference type="Proteomes" id="UP000000428"/>
    </source>
</evidence>
<sequence>MPTRWGVTHLTRMQWGEGCHCATGGHMSEISTAIDALLQARLRQLPEVERESARWHTLGERLAELADALADLRAHTTMDAELVAALTLPQLTETQLSVAQAADSFRVIASRFTRATVNIGVSGAARMGKSTLLQSISGLDDNQIPTGHGIPVTAVRSRIFHSPAVRRAELEMHSPESFLATVISPLHAALDLSPVPRTVAEFGRWVYPEVLPDTRDRVLLTRLRELQSALTSYEPLLTGGVRTVPLEEVRPFVAYPTHEEITKAGERVGRAYAAVREARIECAFPHEHVARIGIVDLPGLGEVVADADRRHVAGLRNEVDAVLVVKRSSDTSSYFDETDTAGLGLLEEVRGFVRSTGEFTYLVHNADPDKPHLAENLRGDLLRNVNGGEPDRFFTVFETDVRDPERVGREVLGPLLKRMAEGLPVMDAEVLAGIRTQASSVRDRVRLQLTDLRLALDQVAQRAGVPEEVNDAKAAQLRSAVARRLRGLVAELAAEAHGSMVGPGFGEALEKAYEGVLEWIQDGFGKGTDAWREEALTCMITEGHSAAFAGPEFSRVRVEISRRFAALDDFFTARLNAAWNRTAAMLAAECGALFQRNDSRQADSVSSSDDATATPSAHPGRDVLAELAELFARSSQPCPGLASAVDSLLDVRLEYRTLLYPRVRPELAPLNLQVTHPNTGEQMQQVAVPLTAEGAEHLHELFNSLAEQAAFRIKQSLSQEAAVPAAVIHALVEQFEDTLIRSGTSVMEFRRFVRSYRNDLWPAEFKGIDEANSRFARVLRVVQDISDVLDEEQP</sequence>
<name>Q82NA4_STRAW</name>
<proteinExistence type="predicted"/>
<accession>Q82NA4</accession>
<evidence type="ECO:0008006" key="3">
    <source>
        <dbReference type="Google" id="ProtNLM"/>
    </source>
</evidence>
<gene>
    <name evidence="1" type="ORF">SAVERM_1399</name>
</gene>
<reference evidence="1 2" key="1">
    <citation type="journal article" date="2001" name="Proc. Natl. Acad. Sci. U.S.A.">
        <title>Genome sequence of an industrial microorganism Streptomyces avermitilis: deducing the ability of producing secondary metabolites.</title>
        <authorList>
            <person name="Omura S."/>
            <person name="Ikeda H."/>
            <person name="Ishikawa J."/>
            <person name="Hanamoto A."/>
            <person name="Takahashi C."/>
            <person name="Shinose M."/>
            <person name="Takahashi Y."/>
            <person name="Horikawa H."/>
            <person name="Nakazawa H."/>
            <person name="Osonoe T."/>
            <person name="Kikuchi H."/>
            <person name="Shiba T."/>
            <person name="Sakaki Y."/>
            <person name="Hattori M."/>
        </authorList>
    </citation>
    <scope>NUCLEOTIDE SEQUENCE [LARGE SCALE GENOMIC DNA]</scope>
    <source>
        <strain evidence="2">ATCC 31267 / DSM 46492 / JCM 5070 / NBRC 14893 / NCIMB 12804 / NRRL 8165 / MA-4680</strain>
    </source>
</reference>
<dbReference type="KEGG" id="sma:SAVERM_1399"/>
<evidence type="ECO:0000313" key="1">
    <source>
        <dbReference type="EMBL" id="BAC69109.1"/>
    </source>
</evidence>
<dbReference type="eggNOG" id="COG0699">
    <property type="taxonomic scope" value="Bacteria"/>
</dbReference>
<keyword evidence="2" id="KW-1185">Reference proteome</keyword>